<protein>
    <submittedName>
        <fullName evidence="2">SGNH/GDSL hydrolase family protein</fullName>
    </submittedName>
</protein>
<dbReference type="InterPro" id="IPR043968">
    <property type="entry name" value="SGNH"/>
</dbReference>
<comment type="caution">
    <text evidence="2">The sequence shown here is derived from an EMBL/GenBank/DDBJ whole genome shotgun (WGS) entry which is preliminary data.</text>
</comment>
<reference evidence="2 3" key="1">
    <citation type="submission" date="2021-02" db="EMBL/GenBank/DDBJ databases">
        <title>Activity-based single-cell genomes from oceanic crustal fluid captures similar information to metagenomic and metatranscriptomic surveys with orders of magnitude less sampling.</title>
        <authorList>
            <person name="D'Angelo T.S."/>
            <person name="Orcutt B.N."/>
        </authorList>
    </citation>
    <scope>NUCLEOTIDE SEQUENCE [LARGE SCALE GENOMIC DNA]</scope>
    <source>
        <strain evidence="2">AH-315-G02</strain>
    </source>
</reference>
<evidence type="ECO:0000259" key="1">
    <source>
        <dbReference type="Pfam" id="PF19040"/>
    </source>
</evidence>
<organism evidence="2 3">
    <name type="scientific">Desulfotalea psychrophila</name>
    <dbReference type="NCBI Taxonomy" id="84980"/>
    <lineage>
        <taxon>Bacteria</taxon>
        <taxon>Pseudomonadati</taxon>
        <taxon>Thermodesulfobacteriota</taxon>
        <taxon>Desulfobulbia</taxon>
        <taxon>Desulfobulbales</taxon>
        <taxon>Desulfocapsaceae</taxon>
        <taxon>Desulfotalea</taxon>
    </lineage>
</organism>
<keyword evidence="3" id="KW-1185">Reference proteome</keyword>
<keyword evidence="2" id="KW-0378">Hydrolase</keyword>
<dbReference type="EMBL" id="JAFITO010000005">
    <property type="protein sequence ID" value="MBN4068120.1"/>
    <property type="molecule type" value="Genomic_DNA"/>
</dbReference>
<sequence>MHRKIFAVGDSHSRRCFEGHDQIADSRVLVGYNKLDGKTAYNLEHHEKKLLRILNPLHDKELVFCFGEVDVRLHIKYKHLQLGTPVQQLIDKTAWRYTSYVHELRKAGHRIHIFNVVPTGDFRGEDAEKWKRGLTYPFTATFEERSSYTEQLNAAYGSYCREFQIPFIDIYEYLVDDQGQRREDLIFDYAHINNSCADLVLKHHSFPEPD</sequence>
<dbReference type="SUPFAM" id="SSF52266">
    <property type="entry name" value="SGNH hydrolase"/>
    <property type="match status" value="1"/>
</dbReference>
<dbReference type="GO" id="GO:0016787">
    <property type="term" value="F:hydrolase activity"/>
    <property type="evidence" value="ECO:0007669"/>
    <property type="project" value="UniProtKB-KW"/>
</dbReference>
<evidence type="ECO:0000313" key="2">
    <source>
        <dbReference type="EMBL" id="MBN4068120.1"/>
    </source>
</evidence>
<dbReference type="Proteomes" id="UP000717534">
    <property type="component" value="Unassembled WGS sequence"/>
</dbReference>
<accession>A0ABS3ASN4</accession>
<evidence type="ECO:0000313" key="3">
    <source>
        <dbReference type="Proteomes" id="UP000717534"/>
    </source>
</evidence>
<gene>
    <name evidence="2" type="ORF">JYU06_01150</name>
</gene>
<dbReference type="Gene3D" id="3.40.50.1110">
    <property type="entry name" value="SGNH hydrolase"/>
    <property type="match status" value="1"/>
</dbReference>
<proteinExistence type="predicted"/>
<dbReference type="Pfam" id="PF19040">
    <property type="entry name" value="SGNH"/>
    <property type="match status" value="1"/>
</dbReference>
<dbReference type="InterPro" id="IPR036514">
    <property type="entry name" value="SGNH_hydro_sf"/>
</dbReference>
<feature type="domain" description="SGNH" evidence="1">
    <location>
        <begin position="5"/>
        <end position="200"/>
    </location>
</feature>
<name>A0ABS3ASN4_9BACT</name>